<accession>A0A7M1AU17</accession>
<dbReference type="AlphaFoldDB" id="A0A7M1AU17"/>
<proteinExistence type="predicted"/>
<sequence length="282" mass="32146">MLNTRDLERRWLKYKIKSFLPHTVITVSIVIITISVSVYISSDHQEKLASKEQKNITNTTGKTIVDPINEIKPKVQQTIPAITSVIDTKVEPIVQIVPKENKKVVLQPSLDFIKNMQESTGGYYKSTPQEQTFNTSYVTESPKKKVIKKKTETTTVNVEKIDIEESNSVSKEENKIVIARKTSLQDIKDAETRFKKNNSPALSLFLAKQYYSLGDYSKSYNYALVTNQLDKENEDSWLIFSKSLVKLGKVQLAKKALKEYIKFSHSSNAELLLDDITTGEFR</sequence>
<evidence type="ECO:0000313" key="2">
    <source>
        <dbReference type="EMBL" id="QOP40915.1"/>
    </source>
</evidence>
<gene>
    <name evidence="2" type="ORF">FJR03_03835</name>
</gene>
<feature type="transmembrane region" description="Helical" evidence="1">
    <location>
        <begin position="20"/>
        <end position="40"/>
    </location>
</feature>
<keyword evidence="1" id="KW-0472">Membrane</keyword>
<dbReference type="SUPFAM" id="SSF48452">
    <property type="entry name" value="TPR-like"/>
    <property type="match status" value="1"/>
</dbReference>
<reference evidence="2 3" key="1">
    <citation type="submission" date="2019-06" db="EMBL/GenBank/DDBJ databases">
        <title>Sulfurimonas gotlandica sp. nov., a chemoautotrophic and psychrotolerant epsilonproteobacterium isolated from a pelagic redoxcline, and an emended description of the genus Sulfurimonas.</title>
        <authorList>
            <person name="Wang S."/>
            <person name="Jiang L."/>
            <person name="Shao Z."/>
        </authorList>
    </citation>
    <scope>NUCLEOTIDE SEQUENCE [LARGE SCALE GENOMIC DNA]</scope>
    <source>
        <strain evidence="2 3">B2</strain>
    </source>
</reference>
<keyword evidence="1" id="KW-1133">Transmembrane helix</keyword>
<dbReference type="InterPro" id="IPR011990">
    <property type="entry name" value="TPR-like_helical_dom_sf"/>
</dbReference>
<dbReference type="RefSeq" id="WP_193114337.1">
    <property type="nucleotide sequence ID" value="NZ_CP041165.1"/>
</dbReference>
<organism evidence="2 3">
    <name type="scientific">Sulfurimonas marina</name>
    <dbReference type="NCBI Taxonomy" id="2590551"/>
    <lineage>
        <taxon>Bacteria</taxon>
        <taxon>Pseudomonadati</taxon>
        <taxon>Campylobacterota</taxon>
        <taxon>Epsilonproteobacteria</taxon>
        <taxon>Campylobacterales</taxon>
        <taxon>Sulfurimonadaceae</taxon>
        <taxon>Sulfurimonas</taxon>
    </lineage>
</organism>
<name>A0A7M1AU17_9BACT</name>
<dbReference type="Gene3D" id="1.25.40.10">
    <property type="entry name" value="Tetratricopeptide repeat domain"/>
    <property type="match status" value="1"/>
</dbReference>
<keyword evidence="1" id="KW-0812">Transmembrane</keyword>
<evidence type="ECO:0000256" key="1">
    <source>
        <dbReference type="SAM" id="Phobius"/>
    </source>
</evidence>
<dbReference type="EMBL" id="CP041165">
    <property type="protein sequence ID" value="QOP40915.1"/>
    <property type="molecule type" value="Genomic_DNA"/>
</dbReference>
<evidence type="ECO:0008006" key="4">
    <source>
        <dbReference type="Google" id="ProtNLM"/>
    </source>
</evidence>
<protein>
    <recommendedName>
        <fullName evidence="4">Transformation system protein</fullName>
    </recommendedName>
</protein>
<evidence type="ECO:0000313" key="3">
    <source>
        <dbReference type="Proteomes" id="UP000593910"/>
    </source>
</evidence>
<keyword evidence="3" id="KW-1185">Reference proteome</keyword>
<dbReference type="Proteomes" id="UP000593910">
    <property type="component" value="Chromosome"/>
</dbReference>
<dbReference type="KEGG" id="smax:FJR03_03835"/>